<dbReference type="Pfam" id="PF04977">
    <property type="entry name" value="DivIC"/>
    <property type="match status" value="1"/>
</dbReference>
<accession>A0ABZ2N713</accession>
<evidence type="ECO:0000313" key="3">
    <source>
        <dbReference type="EMBL" id="WXB93224.1"/>
    </source>
</evidence>
<feature type="transmembrane region" description="Helical" evidence="2">
    <location>
        <begin position="38"/>
        <end position="58"/>
    </location>
</feature>
<evidence type="ECO:0000256" key="2">
    <source>
        <dbReference type="SAM" id="Phobius"/>
    </source>
</evidence>
<dbReference type="InterPro" id="IPR007060">
    <property type="entry name" value="FtsL/DivIC"/>
</dbReference>
<reference evidence="3 4" key="1">
    <citation type="submission" date="2024-02" db="EMBL/GenBank/DDBJ databases">
        <title>Seven novel Bacillus-like species.</title>
        <authorList>
            <person name="Liu G."/>
        </authorList>
    </citation>
    <scope>NUCLEOTIDE SEQUENCE [LARGE SCALE GENOMIC DNA]</scope>
    <source>
        <strain evidence="3 4">FJAT-52991</strain>
    </source>
</reference>
<organism evidence="3 4">
    <name type="scientific">Bacillus kandeliae</name>
    <dbReference type="NCBI Taxonomy" id="3129297"/>
    <lineage>
        <taxon>Bacteria</taxon>
        <taxon>Bacillati</taxon>
        <taxon>Bacillota</taxon>
        <taxon>Bacilli</taxon>
        <taxon>Bacillales</taxon>
        <taxon>Bacillaceae</taxon>
        <taxon>Bacillus</taxon>
    </lineage>
</organism>
<keyword evidence="2" id="KW-0472">Membrane</keyword>
<dbReference type="PANTHER" id="PTHR40027">
    <property type="entry name" value="CELL DIVISION PROTEIN DIVIC"/>
    <property type="match status" value="1"/>
</dbReference>
<proteinExistence type="predicted"/>
<dbReference type="Proteomes" id="UP001387364">
    <property type="component" value="Chromosome"/>
</dbReference>
<evidence type="ECO:0000256" key="1">
    <source>
        <dbReference type="SAM" id="Coils"/>
    </source>
</evidence>
<sequence length="132" mass="15166">MSGLNKQKVIALKNAFVSNWTKRELFVARYKKKLYRRLAAFSILALIIIAGLGSTLIAQSANLEEKQKQKEEAQASLVELEKQQKQYEEELERLNDDEYIAELARKNYFLSDEGEIIFNIPEADEKGEKPGE</sequence>
<evidence type="ECO:0000313" key="4">
    <source>
        <dbReference type="Proteomes" id="UP001387364"/>
    </source>
</evidence>
<keyword evidence="4" id="KW-1185">Reference proteome</keyword>
<gene>
    <name evidence="3" type="ORF">WDJ61_00350</name>
</gene>
<dbReference type="RefSeq" id="WP_338752548.1">
    <property type="nucleotide sequence ID" value="NZ_CP147404.1"/>
</dbReference>
<keyword evidence="2" id="KW-1133">Transmembrane helix</keyword>
<name>A0ABZ2N713_9BACI</name>
<keyword evidence="2" id="KW-0812">Transmembrane</keyword>
<feature type="coiled-coil region" evidence="1">
    <location>
        <begin position="56"/>
        <end position="97"/>
    </location>
</feature>
<protein>
    <submittedName>
        <fullName evidence="3">Septum formation initiator family protein</fullName>
    </submittedName>
</protein>
<keyword evidence="1" id="KW-0175">Coiled coil</keyword>
<dbReference type="EMBL" id="CP147404">
    <property type="protein sequence ID" value="WXB93224.1"/>
    <property type="molecule type" value="Genomic_DNA"/>
</dbReference>
<dbReference type="InterPro" id="IPR039076">
    <property type="entry name" value="DivIC"/>
</dbReference>
<dbReference type="PANTHER" id="PTHR40027:SF1">
    <property type="entry name" value="CELL DIVISION PROTEIN DIVIC"/>
    <property type="match status" value="1"/>
</dbReference>